<dbReference type="OrthoDB" id="6631788at2"/>
<accession>A0A4Q1K2S2</accession>
<dbReference type="Gene3D" id="3.90.75.20">
    <property type="match status" value="1"/>
</dbReference>
<comment type="caution">
    <text evidence="2">The sequence shown here is derived from an EMBL/GenBank/DDBJ whole genome shotgun (WGS) entry which is preliminary data.</text>
</comment>
<proteinExistence type="predicted"/>
<dbReference type="Proteomes" id="UP000290283">
    <property type="component" value="Unassembled WGS sequence"/>
</dbReference>
<dbReference type="InterPro" id="IPR044925">
    <property type="entry name" value="His-Me_finger_sf"/>
</dbReference>
<gene>
    <name evidence="2" type="ORF">EQG63_06175</name>
</gene>
<name>A0A4Q1K2S2_9FLAO</name>
<protein>
    <submittedName>
        <fullName evidence="2">Uncharacterized protein</fullName>
    </submittedName>
</protein>
<keyword evidence="1" id="KW-0175">Coiled coil</keyword>
<keyword evidence="3" id="KW-1185">Reference proteome</keyword>
<feature type="coiled-coil region" evidence="1">
    <location>
        <begin position="75"/>
        <end position="102"/>
    </location>
</feature>
<dbReference type="AlphaFoldDB" id="A0A4Q1K2S2"/>
<evidence type="ECO:0000256" key="1">
    <source>
        <dbReference type="SAM" id="Coils"/>
    </source>
</evidence>
<dbReference type="RefSeq" id="WP_129435487.1">
    <property type="nucleotide sequence ID" value="NZ_SBKO01000002.1"/>
</dbReference>
<organism evidence="2 3">
    <name type="scientific">Flavobacterium amnicola</name>
    <dbReference type="NCBI Taxonomy" id="2506422"/>
    <lineage>
        <taxon>Bacteria</taxon>
        <taxon>Pseudomonadati</taxon>
        <taxon>Bacteroidota</taxon>
        <taxon>Flavobacteriia</taxon>
        <taxon>Flavobacteriales</taxon>
        <taxon>Flavobacteriaceae</taxon>
        <taxon>Flavobacterium</taxon>
    </lineage>
</organism>
<reference evidence="3" key="1">
    <citation type="submission" date="2019-01" db="EMBL/GenBank/DDBJ databases">
        <title>Cytophagaceae bacterium strain CAR-16.</title>
        <authorList>
            <person name="Chen W.-M."/>
        </authorList>
    </citation>
    <scope>NUCLEOTIDE SEQUENCE [LARGE SCALE GENOMIC DNA]</scope>
    <source>
        <strain evidence="3">LLJ-11</strain>
    </source>
</reference>
<evidence type="ECO:0000313" key="2">
    <source>
        <dbReference type="EMBL" id="RXR19029.1"/>
    </source>
</evidence>
<dbReference type="EMBL" id="SBKO01000002">
    <property type="protein sequence ID" value="RXR19029.1"/>
    <property type="molecule type" value="Genomic_DNA"/>
</dbReference>
<dbReference type="SUPFAM" id="SSF54060">
    <property type="entry name" value="His-Me finger endonucleases"/>
    <property type="match status" value="1"/>
</dbReference>
<evidence type="ECO:0000313" key="3">
    <source>
        <dbReference type="Proteomes" id="UP000290283"/>
    </source>
</evidence>
<sequence length="264" mass="31504">MYLKKYYDEEIWKEIELKSPFMERFRLYISNHGQMKKYNKISDTEIIITQTRTEGYPSFTVSFMGKISEEDQLYFNEIRKHISVLKKEIRSLEKELIKCDGRDAAFYDISKKIEENQKLHDTINSNYRAKYKKNELKRKISFGNLTHRMVAIHFLERPSEEHKFVAHLDFDKENNHHSNLKWMTQKENTIHQQNSPYVIKAKAAAVRVSRITRQKLTVHQVMVIKKRLSEDIPLSKLAKRYKVSETQLLRIKRGINWGNIPAAR</sequence>